<dbReference type="Pfam" id="PF11597">
    <property type="entry name" value="Med13_N"/>
    <property type="match status" value="1"/>
</dbReference>
<name>A0A8J9WDA0_BRALA</name>
<dbReference type="InterPro" id="IPR051139">
    <property type="entry name" value="Mediator_complx_sub13"/>
</dbReference>
<dbReference type="InterPro" id="IPR041285">
    <property type="entry name" value="MID_MedPIWI"/>
</dbReference>
<gene>
    <name evidence="14" type="primary">MED13L</name>
    <name evidence="14" type="ORF">BLAG_LOCUS1448</name>
</gene>
<keyword evidence="8 9" id="KW-0539">Nucleus</keyword>
<feature type="compositionally biased region" description="Polar residues" evidence="10">
    <location>
        <begin position="468"/>
        <end position="479"/>
    </location>
</feature>
<keyword evidence="5 9" id="KW-0805">Transcription regulation</keyword>
<comment type="subunit">
    <text evidence="9">Component of the Mediator complex.</text>
</comment>
<dbReference type="GO" id="GO:0003713">
    <property type="term" value="F:transcription coactivator activity"/>
    <property type="evidence" value="ECO:0007669"/>
    <property type="project" value="TreeGrafter"/>
</dbReference>
<evidence type="ECO:0000313" key="15">
    <source>
        <dbReference type="Proteomes" id="UP000838412"/>
    </source>
</evidence>
<feature type="domain" description="Mediator complex subunit Med13 N-terminal" evidence="12">
    <location>
        <begin position="12"/>
        <end position="244"/>
    </location>
</feature>
<evidence type="ECO:0000256" key="5">
    <source>
        <dbReference type="ARBA" id="ARBA00023015"/>
    </source>
</evidence>
<sequence length="2167" mass="234649">MSATNSVPNGCSLEDCHSNVFALTDLTGIKWRRLRAPCPAGVGPLEDPILSSFAKCLAADVFCVWRRLSPSTAPKFPGDSFQGEPSTPTPKQERELWIFWYGDDPDLTDVLHPELKDVEQGSWEKELSYECRTLLFKALHNLLERYLLSADFVRLGRWFVRPYIQGTDENDKCEYLSCAFSFFLHGESTVCTSVEIQEHQLVERLSAQHLNNVQGTAGGFHVLLSPYGLHATLTGRTYKASDPTTQRLLDEWKHFYPLSDQASADVGAAGDASSTLPVAVEVVVGGVRMCYPTEYVVVPMVHCEEGTQTASGGASLSAIQPAMGKASAPMSTLSSMSLTPPTSPLNQSGLPSGTRTGNLTSGCPANPGRAAEDELGFRDVSPERLARKVATQVWQDSCVTTGVKRPHPDAASNTGDDNGIASDLGNWDFIDPTQKVDCKCSRQKVKSRSSGHGSSRPAPSSSSGLSKHTYSAWTSLGGTSSKHKQSDKSEKQEKQQQPRVRPLTPFHHRAPTPSVDSYMALDQENFTNQRLGLGMGPLAGGGGQGVDNKRFLPTPGSVESSHSAAPSPLVAPSGTASSSLPGERTMPTLSPHPIVKKENDMGPPTVTSQREGSLPFMNNTAVVTEVQRRLEKKAANEYKGLPPESEKEDRRWKCYKLPKVNTGKEFHRPALAPTVFDTAGFENEEDGTSGHLPDLTVRPALGVLERPLKKMKTNFSFRPIHPAMDTIHSDSSSRSLMARTSPGIDPYEFMEDSSPPSLMPTGFPPRGKSNKKGRLQSLSSQPDRNSTDSQSNKGGEGQNQAGTAKGDPSAKPGDKEPKLSSPQPAVKVVSSTSLTTEADLAVTFSDLDQLFESSDSDNDDGGPSTSGGAKSASAASTEDGAQTHLHKSGVFAGGTGNIGPADLQNLQTMFPTPPSVNPSLSPCNAGNQEYTSPDSVPGITKADGHATTTLADYPEVEVDESMGSPVPEQIKDWSYVYRKANTHLHCGSSMYAPLKSLPSHKLPPIRLKDNMLYKPSWQMPVKDYPNVTTGGFMDLMPLPQDMISSTCPVTMTTVTASNSVPMASPAFASVKTPRSAGGPGPYDSPPSTVSSFRNVNSVDMNSVGPTMEAHSLTVNMLLSDSAINLFKDRNFDSCVICVCNVNIKGADVEVYLPEFHAQNQEAQYKCTCGFSAVMNRKYSRKAGLFPEDLCEIFGFKNVKRLKDNVSEVNRTSREGDSAQAGKTDEKATINMKLAGNNRISKALLQVVQDQCSSLYSTPHSLDRIVANRRPAVVSQKIEVTICDDCDACHWALEQGRSHDGSPVKLEQADKSVCQHTWPPPTAVDQSSLSSRDVVRMLQSLQPLLQDAIQKKRTTRLWEPKPTVQGPLTWSQFHRLVGRGGDENSSEPLPVPSLLVGYEKDWLSLSPFALNHWEKLLLEPFGTSRDVVYVVICPDNDTILSNAKAFFRELSTVYESCRLGRHRPITTVLRDGIRRVGKVAAERLADKPVDEWFNKLDAVPVGKKLKLYAQVCKHDLAAHLATVTLDTSLLKAMPTPGKNSVTSNTSNSTTGTSSSGGNTDKPPSVPPPPSSGEGKEGESPKDPNNTGGENSESGQNKENKDGAPDEVDEEAQPLAVVVYIVDPFSMGPENSHLTDVYALGLLKCYTEILQADLPDNVRNNISLQIIPVQQLVQPQKVEERATYLQHLKTLAFSVFTQSHRTLQFTIHAKSVTGFGPSAQNEAILKSKETDVLHLYTPPYILAPQKDKQTELVESFGELTPKSGVLFCAYCLSSDQRWLLATVTDLRGELLDTIVISVEAPISPKPRKVSACRMGLQKLWEFVLSVIATTTFPWRIVIGKLGRIGHGELKDWSSLLSRQRILKSSRNLKEVCRMCSMSPQCECPTILSACMVSLEPESALRIFHESVMSGSAPGARPGGLLGSQLSTPRDASCTHLMAFPTSATTQAAAANFSITETMDLGFAGNTGDMLGDDDLLPVLQEDLGDSDLNQFLGLAASPTALTSPVHSPQSPTGGGFSGGGQSNPYSGGGDGSGKTSSSQPLPDPDEIPMLLQQPLALGYFISTAPIGDMPKSFWSACPHAEGVCPVYLKSALHVHTPAVQQNSEEILQSRHSHPLDSNLTCDVLRYVLESYNALSWLTYDPVKRDRRSCLPVHMVVLTKLYNTMATLLT</sequence>
<dbReference type="Pfam" id="PF06333">
    <property type="entry name" value="Med13_C"/>
    <property type="match status" value="1"/>
</dbReference>
<feature type="compositionally biased region" description="Low complexity" evidence="10">
    <location>
        <begin position="327"/>
        <end position="340"/>
    </location>
</feature>
<feature type="compositionally biased region" description="Polar residues" evidence="10">
    <location>
        <begin position="346"/>
        <end position="363"/>
    </location>
</feature>
<keyword evidence="15" id="KW-1185">Reference proteome</keyword>
<feature type="region of interest" description="Disordered" evidence="10">
    <location>
        <begin position="438"/>
        <end position="517"/>
    </location>
</feature>
<evidence type="ECO:0000256" key="10">
    <source>
        <dbReference type="SAM" id="MobiDB-lite"/>
    </source>
</evidence>
<evidence type="ECO:0000313" key="14">
    <source>
        <dbReference type="EMBL" id="CAH1232225.1"/>
    </source>
</evidence>
<feature type="region of interest" description="Disordered" evidence="10">
    <location>
        <begin position="722"/>
        <end position="832"/>
    </location>
</feature>
<evidence type="ECO:0000259" key="13">
    <source>
        <dbReference type="Pfam" id="PF18296"/>
    </source>
</evidence>
<protein>
    <recommendedName>
        <fullName evidence="3 9">Mediator of RNA polymerase II transcription subunit 13</fullName>
    </recommendedName>
</protein>
<feature type="region of interest" description="Disordered" evidence="10">
    <location>
        <begin position="1531"/>
        <end position="1607"/>
    </location>
</feature>
<keyword evidence="7 9" id="KW-0804">Transcription</keyword>
<feature type="region of interest" description="Disordered" evidence="10">
    <location>
        <begin position="327"/>
        <end position="374"/>
    </location>
</feature>
<evidence type="ECO:0000256" key="4">
    <source>
        <dbReference type="ARBA" id="ARBA00022491"/>
    </source>
</evidence>
<evidence type="ECO:0000256" key="3">
    <source>
        <dbReference type="ARBA" id="ARBA00019618"/>
    </source>
</evidence>
<evidence type="ECO:0000259" key="12">
    <source>
        <dbReference type="Pfam" id="PF11597"/>
    </source>
</evidence>
<feature type="compositionally biased region" description="Low complexity" evidence="10">
    <location>
        <begin position="450"/>
        <end position="466"/>
    </location>
</feature>
<evidence type="ECO:0000256" key="2">
    <source>
        <dbReference type="ARBA" id="ARBA00009354"/>
    </source>
</evidence>
<dbReference type="Pfam" id="PF18296">
    <property type="entry name" value="MID_MedPIWI"/>
    <property type="match status" value="1"/>
</dbReference>
<feature type="compositionally biased region" description="Low complexity" evidence="10">
    <location>
        <begin position="861"/>
        <end position="876"/>
    </location>
</feature>
<dbReference type="Proteomes" id="UP000838412">
    <property type="component" value="Chromosome 1"/>
</dbReference>
<dbReference type="GO" id="GO:0016592">
    <property type="term" value="C:mediator complex"/>
    <property type="evidence" value="ECO:0007669"/>
    <property type="project" value="InterPro"/>
</dbReference>
<accession>A0A8J9WDA0</accession>
<dbReference type="OrthoDB" id="103819at2759"/>
<feature type="compositionally biased region" description="Gly residues" evidence="10">
    <location>
        <begin position="2010"/>
        <end position="2030"/>
    </location>
</feature>
<evidence type="ECO:0000259" key="11">
    <source>
        <dbReference type="Pfam" id="PF06333"/>
    </source>
</evidence>
<feature type="compositionally biased region" description="Basic and acidic residues" evidence="10">
    <location>
        <begin position="484"/>
        <end position="496"/>
    </location>
</feature>
<evidence type="ECO:0000256" key="6">
    <source>
        <dbReference type="ARBA" id="ARBA00023159"/>
    </source>
</evidence>
<comment type="similarity">
    <text evidence="2 9">Belongs to the Mediator complex subunit 13 family.</text>
</comment>
<evidence type="ECO:0000256" key="7">
    <source>
        <dbReference type="ARBA" id="ARBA00023163"/>
    </source>
</evidence>
<evidence type="ECO:0000256" key="9">
    <source>
        <dbReference type="RuleBase" id="RU364134"/>
    </source>
</evidence>
<dbReference type="InterPro" id="IPR009401">
    <property type="entry name" value="Med13_C"/>
</dbReference>
<feature type="region of interest" description="Disordered" evidence="10">
    <location>
        <begin position="1998"/>
        <end position="2045"/>
    </location>
</feature>
<keyword evidence="6 9" id="KW-0010">Activator</keyword>
<feature type="compositionally biased region" description="Polar residues" evidence="10">
    <location>
        <begin position="776"/>
        <end position="802"/>
    </location>
</feature>
<feature type="domain" description="Mediator complex subunit Med13 C-terminal" evidence="11">
    <location>
        <begin position="1734"/>
        <end position="2155"/>
    </location>
</feature>
<comment type="subcellular location">
    <subcellularLocation>
        <location evidence="1 9">Nucleus</location>
    </subcellularLocation>
</comment>
<dbReference type="GO" id="GO:0045944">
    <property type="term" value="P:positive regulation of transcription by RNA polymerase II"/>
    <property type="evidence" value="ECO:0007669"/>
    <property type="project" value="TreeGrafter"/>
</dbReference>
<evidence type="ECO:0000256" key="8">
    <source>
        <dbReference type="ARBA" id="ARBA00023242"/>
    </source>
</evidence>
<evidence type="ECO:0000256" key="1">
    <source>
        <dbReference type="ARBA" id="ARBA00004123"/>
    </source>
</evidence>
<dbReference type="PANTHER" id="PTHR48249">
    <property type="entry name" value="MEDIATOR OF RNA POLYMERASE II TRANSCRIPTION SUBUNIT 13"/>
    <property type="match status" value="1"/>
</dbReference>
<comment type="function">
    <text evidence="9">Component of the Mediator complex, a coactivator involved in regulated transcription of nearly all RNA polymerase II-dependent genes. Mediator functions as a bridge to convey information from gene-specific regulatory proteins to the basal RNA polymerase II transcription machinery. Mediator is recruited to promoters by direct interactions with regulatory proteins and serves as a scaffold for the assembly of a functional preinitiation complex with RNA polymerase II and the general transcription factors.</text>
</comment>
<feature type="compositionally biased region" description="Gly residues" evidence="10">
    <location>
        <begin position="533"/>
        <end position="545"/>
    </location>
</feature>
<feature type="region of interest" description="Disordered" evidence="10">
    <location>
        <begin position="851"/>
        <end position="943"/>
    </location>
</feature>
<dbReference type="InterPro" id="IPR021643">
    <property type="entry name" value="Mediator_Med13_N"/>
</dbReference>
<dbReference type="EMBL" id="OV696686">
    <property type="protein sequence ID" value="CAH1232225.1"/>
    <property type="molecule type" value="Genomic_DNA"/>
</dbReference>
<feature type="compositionally biased region" description="Low complexity" evidence="10">
    <location>
        <begin position="1541"/>
        <end position="1561"/>
    </location>
</feature>
<feature type="compositionally biased region" description="Polar residues" evidence="10">
    <location>
        <begin position="1581"/>
        <end position="1593"/>
    </location>
</feature>
<keyword evidence="4 9" id="KW-0678">Repressor</keyword>
<proteinExistence type="inferred from homology"/>
<reference evidence="14" key="1">
    <citation type="submission" date="2022-01" db="EMBL/GenBank/DDBJ databases">
        <authorList>
            <person name="Braso-Vives M."/>
        </authorList>
    </citation>
    <scope>NUCLEOTIDE SEQUENCE</scope>
</reference>
<feature type="region of interest" description="Disordered" evidence="10">
    <location>
        <begin position="400"/>
        <end position="419"/>
    </location>
</feature>
<feature type="region of interest" description="Disordered" evidence="10">
    <location>
        <begin position="533"/>
        <end position="612"/>
    </location>
</feature>
<organism evidence="14 15">
    <name type="scientific">Branchiostoma lanceolatum</name>
    <name type="common">Common lancelet</name>
    <name type="synonym">Amphioxus lanceolatum</name>
    <dbReference type="NCBI Taxonomy" id="7740"/>
    <lineage>
        <taxon>Eukaryota</taxon>
        <taxon>Metazoa</taxon>
        <taxon>Chordata</taxon>
        <taxon>Cephalochordata</taxon>
        <taxon>Leptocardii</taxon>
        <taxon>Amphioxiformes</taxon>
        <taxon>Branchiostomatidae</taxon>
        <taxon>Branchiostoma</taxon>
    </lineage>
</organism>
<feature type="compositionally biased region" description="Polar residues" evidence="10">
    <location>
        <begin position="917"/>
        <end position="934"/>
    </location>
</feature>
<feature type="domain" description="MID" evidence="13">
    <location>
        <begin position="1424"/>
        <end position="1699"/>
    </location>
</feature>
<dbReference type="PANTHER" id="PTHR48249:SF3">
    <property type="entry name" value="MEDIATOR OF RNA POLYMERASE II TRANSCRIPTION SUBUNIT 13"/>
    <property type="match status" value="1"/>
</dbReference>